<comment type="caution">
    <text evidence="1">The sequence shown here is derived from an EMBL/GenBank/DDBJ whole genome shotgun (WGS) entry which is preliminary data.</text>
</comment>
<accession>A0A8K0X7Y9</accession>
<sequence>MALVILMFEQMRSSFPFLRLQNGASKFPGGTFPRWKFRNIARGSCHYTTVGFSLVTPNDVMFLTRLNNSYNLPLSFQFTNTTQFFHPTSARELHFNYSKIVEMVFLLIPRAIPLLCAVLGATAFEQAVLSGNENDLTFVHERLSQAGIIPDVLSDFEPVLGLGVSWDSDSASLGNTLNPKDLQSAPTVKLETAKEEDMVATGLSYVLTLTDPDAPSHNDPKWSEFCHWIATGLTAPTGVLSATGLENIIEYKPPGPPPKTGKHRYVFVIFVPANGTTEALHLSKPSDRKHWGYDEKGHGVKDWARKNGLVPVAANFIYAQNDKQ</sequence>
<dbReference type="InterPro" id="IPR036610">
    <property type="entry name" value="PEBP-like_sf"/>
</dbReference>
<evidence type="ECO:0000313" key="1">
    <source>
        <dbReference type="EMBL" id="KAH7375317.1"/>
    </source>
</evidence>
<dbReference type="Gene3D" id="3.90.280.10">
    <property type="entry name" value="PEBP-like"/>
    <property type="match status" value="1"/>
</dbReference>
<dbReference type="InterPro" id="IPR008914">
    <property type="entry name" value="PEBP"/>
</dbReference>
<reference evidence="1" key="1">
    <citation type="journal article" date="2021" name="Nat. Commun.">
        <title>Genetic determinants of endophytism in the Arabidopsis root mycobiome.</title>
        <authorList>
            <person name="Mesny F."/>
            <person name="Miyauchi S."/>
            <person name="Thiergart T."/>
            <person name="Pickel B."/>
            <person name="Atanasova L."/>
            <person name="Karlsson M."/>
            <person name="Huettel B."/>
            <person name="Barry K.W."/>
            <person name="Haridas S."/>
            <person name="Chen C."/>
            <person name="Bauer D."/>
            <person name="Andreopoulos W."/>
            <person name="Pangilinan J."/>
            <person name="LaButti K."/>
            <person name="Riley R."/>
            <person name="Lipzen A."/>
            <person name="Clum A."/>
            <person name="Drula E."/>
            <person name="Henrissat B."/>
            <person name="Kohler A."/>
            <person name="Grigoriev I.V."/>
            <person name="Martin F.M."/>
            <person name="Hacquard S."/>
        </authorList>
    </citation>
    <scope>NUCLEOTIDE SEQUENCE</scope>
    <source>
        <strain evidence="1">MPI-CAGE-AT-0016</strain>
    </source>
</reference>
<dbReference type="EMBL" id="JAGPXD010000001">
    <property type="protein sequence ID" value="KAH7375317.1"/>
    <property type="molecule type" value="Genomic_DNA"/>
</dbReference>
<keyword evidence="2" id="KW-1185">Reference proteome</keyword>
<dbReference type="GO" id="GO:0046578">
    <property type="term" value="P:regulation of Ras protein signal transduction"/>
    <property type="evidence" value="ECO:0007669"/>
    <property type="project" value="TreeGrafter"/>
</dbReference>
<protein>
    <submittedName>
        <fullName evidence="1">Phosphatidylethanolamine-binding protein</fullName>
    </submittedName>
</protein>
<organism evidence="1 2">
    <name type="scientific">Plectosphaerella cucumerina</name>
    <dbReference type="NCBI Taxonomy" id="40658"/>
    <lineage>
        <taxon>Eukaryota</taxon>
        <taxon>Fungi</taxon>
        <taxon>Dikarya</taxon>
        <taxon>Ascomycota</taxon>
        <taxon>Pezizomycotina</taxon>
        <taxon>Sordariomycetes</taxon>
        <taxon>Hypocreomycetidae</taxon>
        <taxon>Glomerellales</taxon>
        <taxon>Plectosphaerellaceae</taxon>
        <taxon>Plectosphaerella</taxon>
    </lineage>
</organism>
<dbReference type="AlphaFoldDB" id="A0A8K0X7Y9"/>
<evidence type="ECO:0000313" key="2">
    <source>
        <dbReference type="Proteomes" id="UP000813385"/>
    </source>
</evidence>
<dbReference type="Pfam" id="PF01161">
    <property type="entry name" value="PBP"/>
    <property type="match status" value="1"/>
</dbReference>
<dbReference type="SUPFAM" id="SSF49777">
    <property type="entry name" value="PEBP-like"/>
    <property type="match status" value="1"/>
</dbReference>
<proteinExistence type="predicted"/>
<name>A0A8K0X7Y9_9PEZI</name>
<dbReference type="PANTHER" id="PTHR11362:SF148">
    <property type="entry name" value="CARBOXYPEPTIDASE Y INHIBITOR"/>
    <property type="match status" value="1"/>
</dbReference>
<dbReference type="GO" id="GO:0005543">
    <property type="term" value="F:phospholipid binding"/>
    <property type="evidence" value="ECO:0007669"/>
    <property type="project" value="TreeGrafter"/>
</dbReference>
<dbReference type="GO" id="GO:0030414">
    <property type="term" value="F:peptidase inhibitor activity"/>
    <property type="evidence" value="ECO:0007669"/>
    <property type="project" value="TreeGrafter"/>
</dbReference>
<dbReference type="InterPro" id="IPR035810">
    <property type="entry name" value="PEBP_euk"/>
</dbReference>
<dbReference type="CDD" id="cd00866">
    <property type="entry name" value="PEBP_euk"/>
    <property type="match status" value="1"/>
</dbReference>
<gene>
    <name evidence="1" type="ORF">B0T11DRAFT_8183</name>
</gene>
<dbReference type="Proteomes" id="UP000813385">
    <property type="component" value="Unassembled WGS sequence"/>
</dbReference>
<dbReference type="OrthoDB" id="2506647at2759"/>
<dbReference type="GO" id="GO:0030162">
    <property type="term" value="P:regulation of proteolysis"/>
    <property type="evidence" value="ECO:0007669"/>
    <property type="project" value="TreeGrafter"/>
</dbReference>
<dbReference type="PANTHER" id="PTHR11362">
    <property type="entry name" value="PHOSPHATIDYLETHANOLAMINE-BINDING PROTEIN"/>
    <property type="match status" value="1"/>
</dbReference>